<dbReference type="InterPro" id="IPR011009">
    <property type="entry name" value="Kinase-like_dom_sf"/>
</dbReference>
<dbReference type="GeneID" id="91093983"/>
<proteinExistence type="predicted"/>
<protein>
    <recommendedName>
        <fullName evidence="1">non-specific serine/threonine protein kinase</fullName>
        <ecNumber evidence="1">2.7.11.1</ecNumber>
    </recommendedName>
</protein>
<keyword evidence="6" id="KW-0067">ATP-binding</keyword>
<dbReference type="PANTHER" id="PTHR24419">
    <property type="entry name" value="INTERLEUKIN-1 RECEPTOR-ASSOCIATED KINASE"/>
    <property type="match status" value="1"/>
</dbReference>
<feature type="compositionally biased region" description="Low complexity" evidence="9">
    <location>
        <begin position="119"/>
        <end position="134"/>
    </location>
</feature>
<comment type="catalytic activity">
    <reaction evidence="7">
        <text>L-threonyl-[protein] + ATP = O-phospho-L-threonyl-[protein] + ADP + H(+)</text>
        <dbReference type="Rhea" id="RHEA:46608"/>
        <dbReference type="Rhea" id="RHEA-COMP:11060"/>
        <dbReference type="Rhea" id="RHEA-COMP:11605"/>
        <dbReference type="ChEBI" id="CHEBI:15378"/>
        <dbReference type="ChEBI" id="CHEBI:30013"/>
        <dbReference type="ChEBI" id="CHEBI:30616"/>
        <dbReference type="ChEBI" id="CHEBI:61977"/>
        <dbReference type="ChEBI" id="CHEBI:456216"/>
        <dbReference type="EC" id="2.7.11.1"/>
    </reaction>
</comment>
<dbReference type="Pfam" id="PF12330">
    <property type="entry name" value="Haspin_kinase"/>
    <property type="match status" value="1"/>
</dbReference>
<keyword evidence="3" id="KW-0808">Transferase</keyword>
<keyword evidence="5" id="KW-0418">Kinase</keyword>
<dbReference type="GO" id="GO:0005737">
    <property type="term" value="C:cytoplasm"/>
    <property type="evidence" value="ECO:0007669"/>
    <property type="project" value="TreeGrafter"/>
</dbReference>
<dbReference type="GO" id="GO:0072354">
    <property type="term" value="F:histone H3T3 kinase activity"/>
    <property type="evidence" value="ECO:0007669"/>
    <property type="project" value="TreeGrafter"/>
</dbReference>
<dbReference type="AlphaFoldDB" id="A0AAX4JSI3"/>
<dbReference type="GO" id="GO:0035556">
    <property type="term" value="P:intracellular signal transduction"/>
    <property type="evidence" value="ECO:0007669"/>
    <property type="project" value="TreeGrafter"/>
</dbReference>
<dbReference type="PANTHER" id="PTHR24419:SF18">
    <property type="entry name" value="SERINE_THREONINE-PROTEIN KINASE HASPIN"/>
    <property type="match status" value="1"/>
</dbReference>
<dbReference type="EC" id="2.7.11.1" evidence="1"/>
<evidence type="ECO:0000313" key="11">
    <source>
        <dbReference type="EMBL" id="WWC88402.1"/>
    </source>
</evidence>
<evidence type="ECO:0000256" key="2">
    <source>
        <dbReference type="ARBA" id="ARBA00022527"/>
    </source>
</evidence>
<feature type="region of interest" description="Disordered" evidence="9">
    <location>
        <begin position="409"/>
        <end position="429"/>
    </location>
</feature>
<keyword evidence="2" id="KW-0723">Serine/threonine-protein kinase</keyword>
<evidence type="ECO:0000259" key="10">
    <source>
        <dbReference type="SMART" id="SM01331"/>
    </source>
</evidence>
<dbReference type="GO" id="GO:0005524">
    <property type="term" value="F:ATP binding"/>
    <property type="evidence" value="ECO:0007669"/>
    <property type="project" value="UniProtKB-KW"/>
</dbReference>
<evidence type="ECO:0000256" key="1">
    <source>
        <dbReference type="ARBA" id="ARBA00012513"/>
    </source>
</evidence>
<evidence type="ECO:0000256" key="4">
    <source>
        <dbReference type="ARBA" id="ARBA00022741"/>
    </source>
</evidence>
<evidence type="ECO:0000256" key="3">
    <source>
        <dbReference type="ARBA" id="ARBA00022679"/>
    </source>
</evidence>
<dbReference type="SMART" id="SM01331">
    <property type="entry name" value="DUF3635"/>
    <property type="match status" value="1"/>
</dbReference>
<sequence length="594" mass="66931">MSALGGRVNTYGRKKTQIISIHEDISHGICSSSPIRSNVDKVKRPVLQSKLSNDITNLPSTPIPNSKVGKKVIKDIENESSIGKTKLVLQKHQQQTPQSSPEIVFKFERRVNKRKVVIPRSPISSSSPSPTKLHSSTRTKKIPEVVIPLSNRKVKPLGELTKRLEKVIIEDSPSKSKSSITGNPVTNEDTIEGYQVALDELLGVCSSSTIQPFSQFLTATGEELPQYDNIQKVGEASYSEVFGLKIKEEVKYVLKVIPLLSPPSTMTDETNDKPLPDCSKIGDVKKEIEVTKRMAQVPQGGFVEYIGSYVVEGNYPEKLLEEWDEFKGNEGSASVRPSALPPTQRYCLLLLSHAGVDLETFKFSQTQGWLQAAGIFWQLTSSLARAEKWTQFEHRDLHEGQILIHPYSNISSTSSTKKDQQNDEKDNYLDPLDSGLQTTIIDFGLSRLALPNQSESIWTEVPEEVYEGKGLQWDLYRSMKDKIEDRQKSNGWKGFNPITNVMWLHYILRYMTTKLGQPKAPNRRSSKAVAICEKEEKCILMLNQIEKILGWSIGFENVSKRRGLRGDIIEQFLENKLVSSQDVLAWGEKEKWVK</sequence>
<accession>A0AAX4JSI3</accession>
<evidence type="ECO:0000256" key="5">
    <source>
        <dbReference type="ARBA" id="ARBA00022777"/>
    </source>
</evidence>
<dbReference type="GO" id="GO:0005634">
    <property type="term" value="C:nucleus"/>
    <property type="evidence" value="ECO:0007669"/>
    <property type="project" value="TreeGrafter"/>
</dbReference>
<dbReference type="SUPFAM" id="SSF56112">
    <property type="entry name" value="Protein kinase-like (PK-like)"/>
    <property type="match status" value="1"/>
</dbReference>
<evidence type="ECO:0000256" key="6">
    <source>
        <dbReference type="ARBA" id="ARBA00022840"/>
    </source>
</evidence>
<feature type="region of interest" description="Disordered" evidence="9">
    <location>
        <begin position="119"/>
        <end position="138"/>
    </location>
</feature>
<dbReference type="Gene3D" id="3.30.200.20">
    <property type="entry name" value="Phosphorylase Kinase, domain 1"/>
    <property type="match status" value="1"/>
</dbReference>
<evidence type="ECO:0000256" key="9">
    <source>
        <dbReference type="SAM" id="MobiDB-lite"/>
    </source>
</evidence>
<keyword evidence="12" id="KW-1185">Reference proteome</keyword>
<dbReference type="EMBL" id="CP144101">
    <property type="protein sequence ID" value="WWC88402.1"/>
    <property type="molecule type" value="Genomic_DNA"/>
</dbReference>
<dbReference type="Gene3D" id="1.10.510.10">
    <property type="entry name" value="Transferase(Phosphotransferase) domain 1"/>
    <property type="match status" value="1"/>
</dbReference>
<reference evidence="11 12" key="1">
    <citation type="submission" date="2024-01" db="EMBL/GenBank/DDBJ databases">
        <title>Comparative genomics of Cryptococcus and Kwoniella reveals pathogenesis evolution and contrasting modes of karyotype evolution via chromosome fusion or intercentromeric recombination.</title>
        <authorList>
            <person name="Coelho M.A."/>
            <person name="David-Palma M."/>
            <person name="Shea T."/>
            <person name="Bowers K."/>
            <person name="McGinley-Smith S."/>
            <person name="Mohammad A.W."/>
            <person name="Gnirke A."/>
            <person name="Yurkov A.M."/>
            <person name="Nowrousian M."/>
            <person name="Sun S."/>
            <person name="Cuomo C.A."/>
            <person name="Heitman J."/>
        </authorList>
    </citation>
    <scope>NUCLEOTIDE SEQUENCE [LARGE SCALE GENOMIC DNA]</scope>
    <source>
        <strain evidence="11 12">CBS 6074</strain>
    </source>
</reference>
<dbReference type="InterPro" id="IPR024604">
    <property type="entry name" value="GSG2_C"/>
</dbReference>
<keyword evidence="4" id="KW-0547">Nucleotide-binding</keyword>
<evidence type="ECO:0000313" key="12">
    <source>
        <dbReference type="Proteomes" id="UP001355207"/>
    </source>
</evidence>
<comment type="catalytic activity">
    <reaction evidence="8">
        <text>L-seryl-[protein] + ATP = O-phospho-L-seryl-[protein] + ADP + H(+)</text>
        <dbReference type="Rhea" id="RHEA:17989"/>
        <dbReference type="Rhea" id="RHEA-COMP:9863"/>
        <dbReference type="Rhea" id="RHEA-COMP:11604"/>
        <dbReference type="ChEBI" id="CHEBI:15378"/>
        <dbReference type="ChEBI" id="CHEBI:29999"/>
        <dbReference type="ChEBI" id="CHEBI:30616"/>
        <dbReference type="ChEBI" id="CHEBI:83421"/>
        <dbReference type="ChEBI" id="CHEBI:456216"/>
        <dbReference type="EC" id="2.7.11.1"/>
    </reaction>
</comment>
<organism evidence="11 12">
    <name type="scientific">Kwoniella dendrophila CBS 6074</name>
    <dbReference type="NCBI Taxonomy" id="1295534"/>
    <lineage>
        <taxon>Eukaryota</taxon>
        <taxon>Fungi</taxon>
        <taxon>Dikarya</taxon>
        <taxon>Basidiomycota</taxon>
        <taxon>Agaricomycotina</taxon>
        <taxon>Tremellomycetes</taxon>
        <taxon>Tremellales</taxon>
        <taxon>Cryptococcaceae</taxon>
        <taxon>Kwoniella</taxon>
    </lineage>
</organism>
<gene>
    <name evidence="11" type="ORF">L201_003313</name>
</gene>
<feature type="domain" description="Serine/threonine-protein kinase haspin C-terminal" evidence="10">
    <location>
        <begin position="463"/>
        <end position="541"/>
    </location>
</feature>
<dbReference type="Proteomes" id="UP001355207">
    <property type="component" value="Chromosome 4"/>
</dbReference>
<evidence type="ECO:0000256" key="8">
    <source>
        <dbReference type="ARBA" id="ARBA00048679"/>
    </source>
</evidence>
<dbReference type="GO" id="GO:0000278">
    <property type="term" value="P:mitotic cell cycle"/>
    <property type="evidence" value="ECO:0007669"/>
    <property type="project" value="TreeGrafter"/>
</dbReference>
<feature type="compositionally biased region" description="Basic and acidic residues" evidence="9">
    <location>
        <begin position="416"/>
        <end position="428"/>
    </location>
</feature>
<dbReference type="RefSeq" id="XP_066075165.1">
    <property type="nucleotide sequence ID" value="XM_066219068.1"/>
</dbReference>
<evidence type="ECO:0000256" key="7">
    <source>
        <dbReference type="ARBA" id="ARBA00047899"/>
    </source>
</evidence>
<name>A0AAX4JSI3_9TREE</name>